<keyword evidence="2" id="KW-0472">Membrane</keyword>
<feature type="transmembrane region" description="Helical" evidence="2">
    <location>
        <begin position="56"/>
        <end position="72"/>
    </location>
</feature>
<feature type="region of interest" description="Disordered" evidence="1">
    <location>
        <begin position="1092"/>
        <end position="1132"/>
    </location>
</feature>
<keyword evidence="4" id="KW-1185">Reference proteome</keyword>
<feature type="compositionally biased region" description="Low complexity" evidence="1">
    <location>
        <begin position="425"/>
        <end position="441"/>
    </location>
</feature>
<feature type="transmembrane region" description="Helical" evidence="2">
    <location>
        <begin position="93"/>
        <end position="113"/>
    </location>
</feature>
<reference evidence="3 4" key="1">
    <citation type="submission" date="2019-12" db="EMBL/GenBank/DDBJ databases">
        <authorList>
            <person name="Floudas D."/>
            <person name="Bentzer J."/>
            <person name="Ahren D."/>
            <person name="Johansson T."/>
            <person name="Persson P."/>
            <person name="Tunlid A."/>
        </authorList>
    </citation>
    <scope>NUCLEOTIDE SEQUENCE [LARGE SCALE GENOMIC DNA]</scope>
    <source>
        <strain evidence="3 4">CBS 102.39</strain>
    </source>
</reference>
<feature type="compositionally biased region" description="Polar residues" evidence="1">
    <location>
        <begin position="606"/>
        <end position="618"/>
    </location>
</feature>
<feature type="region of interest" description="Disordered" evidence="1">
    <location>
        <begin position="414"/>
        <end position="477"/>
    </location>
</feature>
<keyword evidence="2" id="KW-1133">Transmembrane helix</keyword>
<feature type="region of interest" description="Disordered" evidence="1">
    <location>
        <begin position="489"/>
        <end position="518"/>
    </location>
</feature>
<sequence>MLVNAAVLYYLASSNPNVAVPPVASPRNQLPNRMTSSISPRDTATVDMCPRTQLEIIWTCLATIFAASWIAVHPNMPGPNASKVKKVLPRIEIMLWAIIVPEVIITWAVRQWLGAKAMEKEFITKYRKPNDAFKWTKKHGFFLQMRGFVLRRKGKPRRILEWEALMRYYQQGRVTLSGITEAVIDDRSKADGFSKSIALIQTSWFIIQSIARFSDNRFKLTQLELVTATLALLSLPKHYFWWNKPFNAEVPVTIVLLNSPKKVGSRRDLPMQTHGNDILPFHAQAVSKFRTSILAGVEFVRSNLPTWDHVKKLALIPMNVVIPMKVPLFYHSKRQSFLQGYTHPLQIGGTPMKMFFGAIYCFGGWSDKIVFHTRTTSLLWRMSSVIITAFPLVHISPMIFVLVFKTRKTRYGIMPTPPSPTEDMPQSASNSPTNSSISPPESSEPRTPPPVGRRRNRYPELGRVPLHRRGTSKTYERLEDLLREAGYKETRIFTPETERSGGKDDYDDSGKGQGEDNRLSVVKDGMDAVVGFFAGLLPSAAASKTSLHSAELTTSPKEYSPPGSPLAQKSTLRQSSKPRSVDLTEPPTPTNMTSSQDSFGDPTPRPSRQLSRSHNRPASSTHSQYHQQHHLQSSAMVTSSRNASQHSSSSHTVHKQPSRSSMHTKNPYYSHHYPATAATSANSGGGGGGGSNSNNSGIVSPRPSRAGAYLRHMTSTQSMPARPNSTPVHLFNRPALHLNDEESDLTYNRRGNGEGEGPDEPPLPPTWLETVARAVLFGGTGAYIGGPSQSNQASAPPPNHPPRSAAPAYGTGSLRLTKTPALRSTRSSLSQVSSSRPRPKHLQSPLKSSSRTGLSDQTNKSALLVPLPPLLSKIERGRAGMSQGEVTMTRVVCRSAPGSRSTSVVRGSNAGDDTKRRKQERGRRWSSKKKGDHDRLPSLARTRTEGDVWSSSSRARSRQSSTLGEEGYSDEENDDNDDVDLMSSDDEEGELNLARILVPPPKRQNSIKSLRKHLAVDTHSFSATGTAHGTLKNIVYASASRGVNVVSASTPGVLKRKPTASVVEDEWDGEHLTEDWGAGWVRRDRTRTMEDDDDADSFVGLFGGVGEGGRGGRRGEEGKGRSSMFSSPWKAS</sequence>
<feature type="region of interest" description="Disordered" evidence="1">
    <location>
        <begin position="782"/>
        <end position="861"/>
    </location>
</feature>
<gene>
    <name evidence="3" type="ORF">D9613_008771</name>
</gene>
<name>A0A8H4QTD0_9AGAR</name>
<feature type="compositionally biased region" description="Low complexity" evidence="1">
    <location>
        <begin position="950"/>
        <end position="961"/>
    </location>
</feature>
<dbReference type="PANTHER" id="PTHR35043:SF7">
    <property type="entry name" value="TRANSCRIPTION FACTOR DOMAIN-CONTAINING PROTEIN"/>
    <property type="match status" value="1"/>
</dbReference>
<feature type="region of interest" description="Disordered" evidence="1">
    <location>
        <begin position="893"/>
        <end position="984"/>
    </location>
</feature>
<feature type="region of interest" description="Disordered" evidence="1">
    <location>
        <begin position="548"/>
        <end position="704"/>
    </location>
</feature>
<protein>
    <submittedName>
        <fullName evidence="3">Uncharacterized protein</fullName>
    </submittedName>
</protein>
<feature type="transmembrane region" description="Helical" evidence="2">
    <location>
        <begin position="378"/>
        <end position="404"/>
    </location>
</feature>
<dbReference type="EMBL" id="JAACJL010000031">
    <property type="protein sequence ID" value="KAF4616506.1"/>
    <property type="molecule type" value="Genomic_DNA"/>
</dbReference>
<comment type="caution">
    <text evidence="3">The sequence shown here is derived from an EMBL/GenBank/DDBJ whole genome shotgun (WGS) entry which is preliminary data.</text>
</comment>
<organism evidence="3 4">
    <name type="scientific">Agrocybe pediades</name>
    <dbReference type="NCBI Taxonomy" id="84607"/>
    <lineage>
        <taxon>Eukaryota</taxon>
        <taxon>Fungi</taxon>
        <taxon>Dikarya</taxon>
        <taxon>Basidiomycota</taxon>
        <taxon>Agaricomycotina</taxon>
        <taxon>Agaricomycetes</taxon>
        <taxon>Agaricomycetidae</taxon>
        <taxon>Agaricales</taxon>
        <taxon>Agaricineae</taxon>
        <taxon>Strophariaceae</taxon>
        <taxon>Agrocybe</taxon>
    </lineage>
</organism>
<feature type="compositionally biased region" description="Polar residues" evidence="1">
    <location>
        <begin position="845"/>
        <end position="861"/>
    </location>
</feature>
<evidence type="ECO:0000313" key="3">
    <source>
        <dbReference type="EMBL" id="KAF4616506.1"/>
    </source>
</evidence>
<feature type="region of interest" description="Disordered" evidence="1">
    <location>
        <begin position="736"/>
        <end position="766"/>
    </location>
</feature>
<proteinExistence type="predicted"/>
<evidence type="ECO:0000313" key="4">
    <source>
        <dbReference type="Proteomes" id="UP000521872"/>
    </source>
</evidence>
<feature type="compositionally biased region" description="Basic and acidic residues" evidence="1">
    <location>
        <begin position="929"/>
        <end position="946"/>
    </location>
</feature>
<dbReference type="Proteomes" id="UP000521872">
    <property type="component" value="Unassembled WGS sequence"/>
</dbReference>
<feature type="compositionally biased region" description="Basic residues" evidence="1">
    <location>
        <begin position="916"/>
        <end position="928"/>
    </location>
</feature>
<evidence type="ECO:0000256" key="2">
    <source>
        <dbReference type="SAM" id="Phobius"/>
    </source>
</evidence>
<dbReference type="AlphaFoldDB" id="A0A8H4QTD0"/>
<feature type="compositionally biased region" description="Polar residues" evidence="1">
    <location>
        <begin position="548"/>
        <end position="557"/>
    </location>
</feature>
<dbReference type="PANTHER" id="PTHR35043">
    <property type="entry name" value="TRANSCRIPTION FACTOR DOMAIN-CONTAINING PROTEIN"/>
    <property type="match status" value="1"/>
</dbReference>
<feature type="compositionally biased region" description="Acidic residues" evidence="1">
    <location>
        <begin position="967"/>
        <end position="984"/>
    </location>
</feature>
<feature type="compositionally biased region" description="Low complexity" evidence="1">
    <location>
        <begin position="823"/>
        <end position="836"/>
    </location>
</feature>
<feature type="compositionally biased region" description="Low complexity" evidence="1">
    <location>
        <begin position="619"/>
        <end position="650"/>
    </location>
</feature>
<feature type="compositionally biased region" description="Polar residues" evidence="1">
    <location>
        <begin position="567"/>
        <end position="578"/>
    </location>
</feature>
<evidence type="ECO:0000256" key="1">
    <source>
        <dbReference type="SAM" id="MobiDB-lite"/>
    </source>
</evidence>
<accession>A0A8H4QTD0</accession>
<keyword evidence="2" id="KW-0812">Transmembrane</keyword>